<evidence type="ECO:0000313" key="1">
    <source>
        <dbReference type="EMBL" id="ODM96547.1"/>
    </source>
</evidence>
<sequence length="139" mass="15597">MNSVQKFSSLPLRFVSVMKHPVEVIPSKRGLGCVHVPLSRPAPLLKTGQPLGMDADPEQIVQLKSPDELKDVMGTDKYYAEKRGNEIIAFAATKKLLVEEKLRKTINSYAVPLDNIVQANRRWKPSTVRPICPVIHEEL</sequence>
<accession>A0A1D2MTY3</accession>
<proteinExistence type="predicted"/>
<keyword evidence="2" id="KW-1185">Reference proteome</keyword>
<dbReference type="OrthoDB" id="420380at2759"/>
<name>A0A1D2MTY3_ORCCI</name>
<dbReference type="Proteomes" id="UP000094527">
    <property type="component" value="Unassembled WGS sequence"/>
</dbReference>
<gene>
    <name evidence="1" type="ORF">Ocin01_10140</name>
</gene>
<dbReference type="EMBL" id="LJIJ01000528">
    <property type="protein sequence ID" value="ODM96547.1"/>
    <property type="molecule type" value="Genomic_DNA"/>
</dbReference>
<comment type="caution">
    <text evidence="1">The sequence shown here is derived from an EMBL/GenBank/DDBJ whole genome shotgun (WGS) entry which is preliminary data.</text>
</comment>
<reference evidence="1 2" key="1">
    <citation type="journal article" date="2016" name="Genome Biol. Evol.">
        <title>Gene Family Evolution Reflects Adaptation to Soil Environmental Stressors in the Genome of the Collembolan Orchesella cincta.</title>
        <authorList>
            <person name="Faddeeva-Vakhrusheva A."/>
            <person name="Derks M.F."/>
            <person name="Anvar S.Y."/>
            <person name="Agamennone V."/>
            <person name="Suring W."/>
            <person name="Smit S."/>
            <person name="van Straalen N.M."/>
            <person name="Roelofs D."/>
        </authorList>
    </citation>
    <scope>NUCLEOTIDE SEQUENCE [LARGE SCALE GENOMIC DNA]</scope>
    <source>
        <tissue evidence="1">Mixed pool</tissue>
    </source>
</reference>
<protein>
    <submittedName>
        <fullName evidence="1">Uncharacterized protein</fullName>
    </submittedName>
</protein>
<organism evidence="1 2">
    <name type="scientific">Orchesella cincta</name>
    <name type="common">Springtail</name>
    <name type="synonym">Podura cincta</name>
    <dbReference type="NCBI Taxonomy" id="48709"/>
    <lineage>
        <taxon>Eukaryota</taxon>
        <taxon>Metazoa</taxon>
        <taxon>Ecdysozoa</taxon>
        <taxon>Arthropoda</taxon>
        <taxon>Hexapoda</taxon>
        <taxon>Collembola</taxon>
        <taxon>Entomobryomorpha</taxon>
        <taxon>Entomobryoidea</taxon>
        <taxon>Orchesellidae</taxon>
        <taxon>Orchesellinae</taxon>
        <taxon>Orchesella</taxon>
    </lineage>
</organism>
<evidence type="ECO:0000313" key="2">
    <source>
        <dbReference type="Proteomes" id="UP000094527"/>
    </source>
</evidence>
<dbReference type="AlphaFoldDB" id="A0A1D2MTY3"/>